<keyword evidence="9" id="KW-1133">Transmembrane helix</keyword>
<dbReference type="PROSITE" id="PS00108">
    <property type="entry name" value="PROTEIN_KINASE_ST"/>
    <property type="match status" value="1"/>
</dbReference>
<evidence type="ECO:0000256" key="7">
    <source>
        <dbReference type="PROSITE-ProRule" id="PRU10141"/>
    </source>
</evidence>
<organism evidence="11 12">
    <name type="scientific">Dactylosporangium cerinum</name>
    <dbReference type="NCBI Taxonomy" id="1434730"/>
    <lineage>
        <taxon>Bacteria</taxon>
        <taxon>Bacillati</taxon>
        <taxon>Actinomycetota</taxon>
        <taxon>Actinomycetes</taxon>
        <taxon>Micromonosporales</taxon>
        <taxon>Micromonosporaceae</taxon>
        <taxon>Dactylosporangium</taxon>
    </lineage>
</organism>
<dbReference type="InterPro" id="IPR017441">
    <property type="entry name" value="Protein_kinase_ATP_BS"/>
</dbReference>
<feature type="compositionally biased region" description="Low complexity" evidence="8">
    <location>
        <begin position="17"/>
        <end position="26"/>
    </location>
</feature>
<feature type="compositionally biased region" description="Low complexity" evidence="8">
    <location>
        <begin position="369"/>
        <end position="381"/>
    </location>
</feature>
<dbReference type="SUPFAM" id="SSF56112">
    <property type="entry name" value="Protein kinase-like (PK-like)"/>
    <property type="match status" value="1"/>
</dbReference>
<evidence type="ECO:0000313" key="12">
    <source>
        <dbReference type="Proteomes" id="UP001595912"/>
    </source>
</evidence>
<keyword evidence="12" id="KW-1185">Reference proteome</keyword>
<keyword evidence="3" id="KW-0808">Transferase</keyword>
<evidence type="ECO:0000259" key="10">
    <source>
        <dbReference type="PROSITE" id="PS50011"/>
    </source>
</evidence>
<reference evidence="12" key="1">
    <citation type="journal article" date="2019" name="Int. J. Syst. Evol. Microbiol.">
        <title>The Global Catalogue of Microorganisms (GCM) 10K type strain sequencing project: providing services to taxonomists for standard genome sequencing and annotation.</title>
        <authorList>
            <consortium name="The Broad Institute Genomics Platform"/>
            <consortium name="The Broad Institute Genome Sequencing Center for Infectious Disease"/>
            <person name="Wu L."/>
            <person name="Ma J."/>
        </authorList>
    </citation>
    <scope>NUCLEOTIDE SEQUENCE [LARGE SCALE GENOMIC DNA]</scope>
    <source>
        <strain evidence="12">CGMCC 4.7152</strain>
    </source>
</reference>
<evidence type="ECO:0000256" key="9">
    <source>
        <dbReference type="SAM" id="Phobius"/>
    </source>
</evidence>
<keyword evidence="5 11" id="KW-0418">Kinase</keyword>
<dbReference type="PROSITE" id="PS50011">
    <property type="entry name" value="PROTEIN_KINASE_DOM"/>
    <property type="match status" value="1"/>
</dbReference>
<dbReference type="EC" id="2.7.11.1" evidence="1"/>
<evidence type="ECO:0000256" key="4">
    <source>
        <dbReference type="ARBA" id="ARBA00022741"/>
    </source>
</evidence>
<dbReference type="SMART" id="SM00220">
    <property type="entry name" value="S_TKc"/>
    <property type="match status" value="1"/>
</dbReference>
<feature type="transmembrane region" description="Helical" evidence="9">
    <location>
        <begin position="399"/>
        <end position="421"/>
    </location>
</feature>
<dbReference type="GO" id="GO:0016301">
    <property type="term" value="F:kinase activity"/>
    <property type="evidence" value="ECO:0007669"/>
    <property type="project" value="UniProtKB-KW"/>
</dbReference>
<feature type="region of interest" description="Disordered" evidence="8">
    <location>
        <begin position="1"/>
        <end position="29"/>
    </location>
</feature>
<feature type="compositionally biased region" description="Low complexity" evidence="8">
    <location>
        <begin position="438"/>
        <end position="468"/>
    </location>
</feature>
<feature type="binding site" evidence="7">
    <location>
        <position position="79"/>
    </location>
    <ligand>
        <name>ATP</name>
        <dbReference type="ChEBI" id="CHEBI:30616"/>
    </ligand>
</feature>
<dbReference type="Pfam" id="PF00069">
    <property type="entry name" value="Pkinase"/>
    <property type="match status" value="1"/>
</dbReference>
<evidence type="ECO:0000256" key="8">
    <source>
        <dbReference type="SAM" id="MobiDB-lite"/>
    </source>
</evidence>
<keyword evidence="2" id="KW-0723">Serine/threonine-protein kinase</keyword>
<feature type="region of interest" description="Disordered" evidence="8">
    <location>
        <begin position="369"/>
        <end position="389"/>
    </location>
</feature>
<proteinExistence type="predicted"/>
<dbReference type="Proteomes" id="UP001595912">
    <property type="component" value="Unassembled WGS sequence"/>
</dbReference>
<feature type="domain" description="Protein kinase" evidence="10">
    <location>
        <begin position="50"/>
        <end position="315"/>
    </location>
</feature>
<evidence type="ECO:0000256" key="2">
    <source>
        <dbReference type="ARBA" id="ARBA00022527"/>
    </source>
</evidence>
<evidence type="ECO:0000256" key="5">
    <source>
        <dbReference type="ARBA" id="ARBA00022777"/>
    </source>
</evidence>
<keyword evidence="6 7" id="KW-0067">ATP-binding</keyword>
<evidence type="ECO:0000256" key="3">
    <source>
        <dbReference type="ARBA" id="ARBA00022679"/>
    </source>
</evidence>
<dbReference type="Gene3D" id="1.10.510.10">
    <property type="entry name" value="Transferase(Phosphotransferase) domain 1"/>
    <property type="match status" value="1"/>
</dbReference>
<dbReference type="PANTHER" id="PTHR43289">
    <property type="entry name" value="MITOGEN-ACTIVATED PROTEIN KINASE KINASE KINASE 20-RELATED"/>
    <property type="match status" value="1"/>
</dbReference>
<protein>
    <recommendedName>
        <fullName evidence="1">non-specific serine/threonine protein kinase</fullName>
        <ecNumber evidence="1">2.7.11.1</ecNumber>
    </recommendedName>
</protein>
<keyword evidence="9" id="KW-0812">Transmembrane</keyword>
<accession>A0ABV9W6P1</accession>
<evidence type="ECO:0000256" key="6">
    <source>
        <dbReference type="ARBA" id="ARBA00022840"/>
    </source>
</evidence>
<comment type="caution">
    <text evidence="11">The sequence shown here is derived from an EMBL/GenBank/DDBJ whole genome shotgun (WGS) entry which is preliminary data.</text>
</comment>
<dbReference type="PROSITE" id="PS00107">
    <property type="entry name" value="PROTEIN_KINASE_ATP"/>
    <property type="match status" value="1"/>
</dbReference>
<dbReference type="PANTHER" id="PTHR43289:SF6">
    <property type="entry name" value="SERINE_THREONINE-PROTEIN KINASE NEKL-3"/>
    <property type="match status" value="1"/>
</dbReference>
<keyword evidence="4 7" id="KW-0547">Nucleotide-binding</keyword>
<keyword evidence="9" id="KW-0472">Membrane</keyword>
<name>A0ABV9W6P1_9ACTN</name>
<dbReference type="InterPro" id="IPR008271">
    <property type="entry name" value="Ser/Thr_kinase_AS"/>
</dbReference>
<dbReference type="RefSeq" id="WP_380123828.1">
    <property type="nucleotide sequence ID" value="NZ_JBHSIU010000057.1"/>
</dbReference>
<dbReference type="Gene3D" id="3.30.200.20">
    <property type="entry name" value="Phosphorylase Kinase, domain 1"/>
    <property type="match status" value="1"/>
</dbReference>
<dbReference type="InterPro" id="IPR011009">
    <property type="entry name" value="Kinase-like_dom_sf"/>
</dbReference>
<evidence type="ECO:0000313" key="11">
    <source>
        <dbReference type="EMBL" id="MFC5004183.1"/>
    </source>
</evidence>
<dbReference type="EMBL" id="JBHSIU010000057">
    <property type="protein sequence ID" value="MFC5004183.1"/>
    <property type="molecule type" value="Genomic_DNA"/>
</dbReference>
<dbReference type="InterPro" id="IPR000719">
    <property type="entry name" value="Prot_kinase_dom"/>
</dbReference>
<dbReference type="CDD" id="cd14014">
    <property type="entry name" value="STKc_PknB_like"/>
    <property type="match status" value="1"/>
</dbReference>
<feature type="region of interest" description="Disordered" evidence="8">
    <location>
        <begin position="438"/>
        <end position="482"/>
    </location>
</feature>
<gene>
    <name evidence="11" type="ORF">ACFPIJ_40955</name>
</gene>
<evidence type="ECO:0000256" key="1">
    <source>
        <dbReference type="ARBA" id="ARBA00012513"/>
    </source>
</evidence>
<feature type="compositionally biased region" description="Pro residues" evidence="8">
    <location>
        <begin position="469"/>
        <end position="482"/>
    </location>
</feature>
<sequence>MPYGRPRGAVRRRHAHAAMSSAGSRSVGDRIDSAHGDAVVAVQRLLGGRYRVETLLGSGGMGAVWRGYDLRLDRTVAIKVLSGGGLSLPKAMERFDREARAVARLSHPNIVPVYDFGAQDGDPYLVMELVDGPTVQDLLAEGPLLIVDVLAISAQICAGLAAAHAAKVVHRDIKPSNLIVTATGVVKICDFGVARILNTSEHANLTGPAIVMGSPKYMAPEHINGGPVDPRTDLYGLGCSMYAMLTGQPPFSTGTPQSIAHQHVTKTAEPLRIRRPDVPPDVAALVSGLLAKTPDERPPDVAAVRARIAKAADLMAGSAPGAIPRSAVSSAVVLAAALPHDTTSAKRRTLLPAHGLKSVVGEAPFAHEPSASAAPITASPAGERLSKHHDCVPAPRPRLWLWVAAALVAATVTVTAFITTLPPTNQAGSLRGAQRLTATDSPAANPSPSAALATAAPTSDEATARAQTQPPPTQSASPPPIDPIRAMRQVIQQQVDAGALKADAARDLNHMVDDLAKSLATANPDDETKKLKALRDKVASLHSEGKLNVSAYTALNSNLDAIATE</sequence>